<evidence type="ECO:0000313" key="1">
    <source>
        <dbReference type="EMBL" id="CAB5223063.1"/>
    </source>
</evidence>
<gene>
    <name evidence="1" type="ORF">UFOVP376_46</name>
</gene>
<dbReference type="EMBL" id="LR798305">
    <property type="protein sequence ID" value="CAB5223063.1"/>
    <property type="molecule type" value="Genomic_DNA"/>
</dbReference>
<reference evidence="1" key="1">
    <citation type="submission" date="2020-05" db="EMBL/GenBank/DDBJ databases">
        <authorList>
            <person name="Chiriac C."/>
            <person name="Salcher M."/>
            <person name="Ghai R."/>
            <person name="Kavagutti S V."/>
        </authorList>
    </citation>
    <scope>NUCLEOTIDE SEQUENCE</scope>
</reference>
<name>A0A6J7X731_9CAUD</name>
<proteinExistence type="predicted"/>
<protein>
    <submittedName>
        <fullName evidence="1">Uncharacterized protein</fullName>
    </submittedName>
</protein>
<sequence>MATFKCLQSGNTVTFTSQHDIDSMRGHSGYVRVDENGDAVKVELENKVLPMTAPVQVRRMGRPPKARMAA</sequence>
<organism evidence="1">
    <name type="scientific">uncultured Caudovirales phage</name>
    <dbReference type="NCBI Taxonomy" id="2100421"/>
    <lineage>
        <taxon>Viruses</taxon>
        <taxon>Duplodnaviria</taxon>
        <taxon>Heunggongvirae</taxon>
        <taxon>Uroviricota</taxon>
        <taxon>Caudoviricetes</taxon>
        <taxon>Peduoviridae</taxon>
        <taxon>Maltschvirus</taxon>
        <taxon>Maltschvirus maltsch</taxon>
    </lineage>
</organism>
<accession>A0A6J7X731</accession>